<gene>
    <name evidence="1" type="ORF">LCGC14_2033360</name>
</gene>
<dbReference type="EMBL" id="LAZR01023709">
    <property type="protein sequence ID" value="KKL77590.1"/>
    <property type="molecule type" value="Genomic_DNA"/>
</dbReference>
<evidence type="ECO:0000313" key="1">
    <source>
        <dbReference type="EMBL" id="KKL77590.1"/>
    </source>
</evidence>
<organism evidence="1">
    <name type="scientific">marine sediment metagenome</name>
    <dbReference type="NCBI Taxonomy" id="412755"/>
    <lineage>
        <taxon>unclassified sequences</taxon>
        <taxon>metagenomes</taxon>
        <taxon>ecological metagenomes</taxon>
    </lineage>
</organism>
<protein>
    <submittedName>
        <fullName evidence="1">Uncharacterized protein</fullName>
    </submittedName>
</protein>
<name>A0A0F9H7I1_9ZZZZ</name>
<sequence>MTKITTKVGKGDDASAPVTINYEFGTTVADLVKKFGEPIVLAHVLSSFTIALQGTIRAKMKKYLDAKPAQPVNVQAIQKELADWKPGLRVPGKSKAEKIKDDYKSMSKEERAELMKDLAAAA</sequence>
<dbReference type="AlphaFoldDB" id="A0A0F9H7I1"/>
<proteinExistence type="predicted"/>
<accession>A0A0F9H7I1</accession>
<comment type="caution">
    <text evidence="1">The sequence shown here is derived from an EMBL/GenBank/DDBJ whole genome shotgun (WGS) entry which is preliminary data.</text>
</comment>
<reference evidence="1" key="1">
    <citation type="journal article" date="2015" name="Nature">
        <title>Complex archaea that bridge the gap between prokaryotes and eukaryotes.</title>
        <authorList>
            <person name="Spang A."/>
            <person name="Saw J.H."/>
            <person name="Jorgensen S.L."/>
            <person name="Zaremba-Niedzwiedzka K."/>
            <person name="Martijn J."/>
            <person name="Lind A.E."/>
            <person name="van Eijk R."/>
            <person name="Schleper C."/>
            <person name="Guy L."/>
            <person name="Ettema T.J."/>
        </authorList>
    </citation>
    <scope>NUCLEOTIDE SEQUENCE</scope>
</reference>